<evidence type="ECO:0000313" key="3">
    <source>
        <dbReference type="Proteomes" id="UP000018888"/>
    </source>
</evidence>
<feature type="transmembrane region" description="Helical" evidence="1">
    <location>
        <begin position="42"/>
        <end position="60"/>
    </location>
</feature>
<evidence type="ECO:0000256" key="1">
    <source>
        <dbReference type="SAM" id="Phobius"/>
    </source>
</evidence>
<feature type="transmembrane region" description="Helical" evidence="1">
    <location>
        <begin position="80"/>
        <end position="99"/>
    </location>
</feature>
<sequence length="100" mass="12543">MYPLYNDVFDVFHQNHHHHHQFHQYNHHHHQFRHPQIYENDLIMIYVFSYIFQLLLTILLDFPNYLHNKYILDFPLYYQMVFLSLHILLLNLLEILILLV</sequence>
<keyword evidence="1" id="KW-0472">Membrane</keyword>
<reference evidence="2 3" key="2">
    <citation type="journal article" date="2018" name="New Phytol.">
        <title>High intraspecific genome diversity in the model arbuscular mycorrhizal symbiont Rhizophagus irregularis.</title>
        <authorList>
            <person name="Chen E.C.H."/>
            <person name="Morin E."/>
            <person name="Beaudet D."/>
            <person name="Noel J."/>
            <person name="Yildirir G."/>
            <person name="Ndikumana S."/>
            <person name="Charron P."/>
            <person name="St-Onge C."/>
            <person name="Giorgi J."/>
            <person name="Kruger M."/>
            <person name="Marton T."/>
            <person name="Ropars J."/>
            <person name="Grigoriev I.V."/>
            <person name="Hainaut M."/>
            <person name="Henrissat B."/>
            <person name="Roux C."/>
            <person name="Martin F."/>
            <person name="Corradi N."/>
        </authorList>
    </citation>
    <scope>NUCLEOTIDE SEQUENCE [LARGE SCALE GENOMIC DNA]</scope>
    <source>
        <strain evidence="2 3">DAOM 197198</strain>
    </source>
</reference>
<reference evidence="2 3" key="1">
    <citation type="journal article" date="2013" name="Proc. Natl. Acad. Sci. U.S.A.">
        <title>Genome of an arbuscular mycorrhizal fungus provides insight into the oldest plant symbiosis.</title>
        <authorList>
            <person name="Tisserant E."/>
            <person name="Malbreil M."/>
            <person name="Kuo A."/>
            <person name="Kohler A."/>
            <person name="Symeonidi A."/>
            <person name="Balestrini R."/>
            <person name="Charron P."/>
            <person name="Duensing N."/>
            <person name="Frei Dit Frey N."/>
            <person name="Gianinazzi-Pearson V."/>
            <person name="Gilbert L.B."/>
            <person name="Handa Y."/>
            <person name="Herr J.R."/>
            <person name="Hijri M."/>
            <person name="Koul R."/>
            <person name="Kawaguchi M."/>
            <person name="Krajinski F."/>
            <person name="Lammers P.J."/>
            <person name="Masclaux F.G."/>
            <person name="Murat C."/>
            <person name="Morin E."/>
            <person name="Ndikumana S."/>
            <person name="Pagni M."/>
            <person name="Petitpierre D."/>
            <person name="Requena N."/>
            <person name="Rosikiewicz P."/>
            <person name="Riley R."/>
            <person name="Saito K."/>
            <person name="San Clemente H."/>
            <person name="Shapiro H."/>
            <person name="van Tuinen D."/>
            <person name="Becard G."/>
            <person name="Bonfante P."/>
            <person name="Paszkowski U."/>
            <person name="Shachar-Hill Y.Y."/>
            <person name="Tuskan G.A."/>
            <person name="Young P.W."/>
            <person name="Sanders I.R."/>
            <person name="Henrissat B."/>
            <person name="Rensing S.A."/>
            <person name="Grigoriev I.V."/>
            <person name="Corradi N."/>
            <person name="Roux C."/>
            <person name="Martin F."/>
        </authorList>
    </citation>
    <scope>NUCLEOTIDE SEQUENCE [LARGE SCALE GENOMIC DNA]</scope>
    <source>
        <strain evidence="2 3">DAOM 197198</strain>
    </source>
</reference>
<proteinExistence type="predicted"/>
<keyword evidence="3" id="KW-1185">Reference proteome</keyword>
<dbReference type="EMBL" id="AUPC02000226">
    <property type="protein sequence ID" value="POG65000.1"/>
    <property type="molecule type" value="Genomic_DNA"/>
</dbReference>
<dbReference type="AlphaFoldDB" id="A0A2P4PI05"/>
<accession>A0A2P4PI05</accession>
<evidence type="ECO:0000313" key="2">
    <source>
        <dbReference type="EMBL" id="POG65000.1"/>
    </source>
</evidence>
<comment type="caution">
    <text evidence="2">The sequence shown here is derived from an EMBL/GenBank/DDBJ whole genome shotgun (WGS) entry which is preliminary data.</text>
</comment>
<keyword evidence="1" id="KW-0812">Transmembrane</keyword>
<keyword evidence="1" id="KW-1133">Transmembrane helix</keyword>
<name>A0A2P4PI05_RHIID</name>
<dbReference type="Proteomes" id="UP000018888">
    <property type="component" value="Unassembled WGS sequence"/>
</dbReference>
<gene>
    <name evidence="2" type="ORF">GLOIN_2v445237</name>
</gene>
<protein>
    <submittedName>
        <fullName evidence="2">Uncharacterized protein</fullName>
    </submittedName>
</protein>
<organism evidence="2 3">
    <name type="scientific">Rhizophagus irregularis (strain DAOM 181602 / DAOM 197198 / MUCL 43194)</name>
    <name type="common">Arbuscular mycorrhizal fungus</name>
    <name type="synonym">Glomus intraradices</name>
    <dbReference type="NCBI Taxonomy" id="747089"/>
    <lineage>
        <taxon>Eukaryota</taxon>
        <taxon>Fungi</taxon>
        <taxon>Fungi incertae sedis</taxon>
        <taxon>Mucoromycota</taxon>
        <taxon>Glomeromycotina</taxon>
        <taxon>Glomeromycetes</taxon>
        <taxon>Glomerales</taxon>
        <taxon>Glomeraceae</taxon>
        <taxon>Rhizophagus</taxon>
    </lineage>
</organism>